<dbReference type="InterPro" id="IPR054491">
    <property type="entry name" value="MGH1-like_GH"/>
</dbReference>
<feature type="domain" description="Putative glycogen debranching enzyme N-terminal" evidence="1">
    <location>
        <begin position="31"/>
        <end position="224"/>
    </location>
</feature>
<dbReference type="Proteomes" id="UP000677244">
    <property type="component" value="Unassembled WGS sequence"/>
</dbReference>
<name>A0ABS3Z3J5_9BACT</name>
<evidence type="ECO:0000259" key="2">
    <source>
        <dbReference type="Pfam" id="PF22422"/>
    </source>
</evidence>
<dbReference type="InterPro" id="IPR008928">
    <property type="entry name" value="6-hairpin_glycosidase_sf"/>
</dbReference>
<dbReference type="Pfam" id="PF22422">
    <property type="entry name" value="MGH1-like_GH"/>
    <property type="match status" value="1"/>
</dbReference>
<sequence length="726" mass="82603">MKKHDTLVKLHDDKYYILASSSYADDRVLTLNYGDTFGIFDRWGDIKQFGTCVQGIYHQGTRFISDMELEINHYRPMLLSSNIKNENEMLSVDLTNPDISDGHNVVIPKGTLHISRSKFLQDGACHELIILYNYGSDSHEMDLEITFDSDFRDIFEVRGMERNKRGMLKPPFTSANNHIVVSYTGLDQIERQTNLHFDPEPADIKDNKITYKIKLEPLGMYSINCTSVFSVYANPVQFEPYFIAYDKIRTGMEKSKELIAEVFTDNEQFNNWINRSKNDLLSLLVQTPFGSYPYAGVPWYNTVFGRDGTFTALETLWVSPNIAKGVLLYQAARQATKVLPLQDAEPGKILHEIRSGEMAETGEIPFKLYYGSIDTTPLFVVLAGQYLKRTDDLATIRTIWDNILQALTWIKVYGDMDGDGFVEYQRKAESGLANQGWKDSHDSISHENGDLASFPIALCEVQGYVYDAKIQAAYMAQRLGYNEMAEQLTIEADDLKQHFNEVFWDEKLGTYILALDGDKKPCRVVASNVGHLLYSGIATPERAAQAAKLLMSDDMFNGWGTRTLSSKAARYNPMSYHNGSVWPHDTAIAAYGLARYNMMEPAMRLMQGLFDASLFIELQRLPELFCGFPFRRGEAPTAYPVACSPQAWSVAAVFLLLQACLRISFDGHEKKLTLYKPMLPDYIKQIRISNLRFGDELFELEMIKNEHDLGIHVIKKPEGWEIVTIK</sequence>
<organism evidence="3 4">
    <name type="scientific">Niastella soli</name>
    <dbReference type="NCBI Taxonomy" id="2821487"/>
    <lineage>
        <taxon>Bacteria</taxon>
        <taxon>Pseudomonadati</taxon>
        <taxon>Bacteroidota</taxon>
        <taxon>Chitinophagia</taxon>
        <taxon>Chitinophagales</taxon>
        <taxon>Chitinophagaceae</taxon>
        <taxon>Niastella</taxon>
    </lineage>
</organism>
<dbReference type="Gene3D" id="1.50.10.10">
    <property type="match status" value="1"/>
</dbReference>
<reference evidence="3 4" key="1">
    <citation type="submission" date="2021-03" db="EMBL/GenBank/DDBJ databases">
        <title>Assistant Professor.</title>
        <authorList>
            <person name="Huq M.A."/>
        </authorList>
    </citation>
    <scope>NUCLEOTIDE SEQUENCE [LARGE SCALE GENOMIC DNA]</scope>
    <source>
        <strain evidence="3 4">MAH-29</strain>
    </source>
</reference>
<dbReference type="EMBL" id="JAGHKO010000017">
    <property type="protein sequence ID" value="MBO9204743.1"/>
    <property type="molecule type" value="Genomic_DNA"/>
</dbReference>
<dbReference type="RefSeq" id="WP_209143616.1">
    <property type="nucleotide sequence ID" value="NZ_JAGHKO010000017.1"/>
</dbReference>
<feature type="domain" description="Mannosylglycerate hydrolase MGH1-like glycoside hydrolase" evidence="2">
    <location>
        <begin position="307"/>
        <end position="611"/>
    </location>
</feature>
<dbReference type="SUPFAM" id="SSF48208">
    <property type="entry name" value="Six-hairpin glycosidases"/>
    <property type="match status" value="1"/>
</dbReference>
<dbReference type="InterPro" id="IPR012341">
    <property type="entry name" value="6hp_glycosidase-like_sf"/>
</dbReference>
<dbReference type="InterPro" id="IPR032856">
    <property type="entry name" value="GDE_N_bis"/>
</dbReference>
<evidence type="ECO:0000313" key="3">
    <source>
        <dbReference type="EMBL" id="MBO9204743.1"/>
    </source>
</evidence>
<evidence type="ECO:0000313" key="4">
    <source>
        <dbReference type="Proteomes" id="UP000677244"/>
    </source>
</evidence>
<protein>
    <submittedName>
        <fullName evidence="3">Amylo-alpha-1,6-glucosidase</fullName>
    </submittedName>
</protein>
<comment type="caution">
    <text evidence="3">The sequence shown here is derived from an EMBL/GenBank/DDBJ whole genome shotgun (WGS) entry which is preliminary data.</text>
</comment>
<evidence type="ECO:0000259" key="1">
    <source>
        <dbReference type="Pfam" id="PF14742"/>
    </source>
</evidence>
<dbReference type="Pfam" id="PF14742">
    <property type="entry name" value="GDE_N_bis"/>
    <property type="match status" value="1"/>
</dbReference>
<accession>A0ABS3Z3J5</accession>
<gene>
    <name evidence="3" type="ORF">J7I42_30925</name>
</gene>
<proteinExistence type="predicted"/>
<keyword evidence="4" id="KW-1185">Reference proteome</keyword>